<name>A0A975J062_9BACT</name>
<dbReference type="Proteomes" id="UP000676169">
    <property type="component" value="Chromosome"/>
</dbReference>
<protein>
    <recommendedName>
        <fullName evidence="2">Sialate O-acetylesterase domain-containing protein</fullName>
    </recommendedName>
</protein>
<sequence length="227" mass="25382">MASPSSAGEISAIAWWVGKMVHQRTGEPIGIVENAVGGSGTEAWLPREVLESHSAYRPLLSDQWLESDRVSSWAKGRARRNLGTHVTANHPFRPGFLFESGVRPWAGFPFEAVIWYQGETNAESPDDRWNGQLICDLITGWRGVLGNPGLPFYLIQLPRIGGKDPLRQYWPQYREVQARVAKDIPGVKLVVTSDLGWDGPDVHPPDKKPVAERVVEVMPEPVWKTNR</sequence>
<dbReference type="PANTHER" id="PTHR22901:SF0">
    <property type="entry name" value="SIALATE O-ACETYLESTERASE"/>
    <property type="match status" value="1"/>
</dbReference>
<dbReference type="GO" id="GO:0005975">
    <property type="term" value="P:carbohydrate metabolic process"/>
    <property type="evidence" value="ECO:0007669"/>
    <property type="project" value="TreeGrafter"/>
</dbReference>
<organism evidence="3 4">
    <name type="scientific">Luteolibacter ambystomatis</name>
    <dbReference type="NCBI Taxonomy" id="2824561"/>
    <lineage>
        <taxon>Bacteria</taxon>
        <taxon>Pseudomonadati</taxon>
        <taxon>Verrucomicrobiota</taxon>
        <taxon>Verrucomicrobiia</taxon>
        <taxon>Verrucomicrobiales</taxon>
        <taxon>Verrucomicrobiaceae</taxon>
        <taxon>Luteolibacter</taxon>
    </lineage>
</organism>
<evidence type="ECO:0000313" key="4">
    <source>
        <dbReference type="Proteomes" id="UP000676169"/>
    </source>
</evidence>
<keyword evidence="4" id="KW-1185">Reference proteome</keyword>
<dbReference type="Gene3D" id="3.40.50.1110">
    <property type="entry name" value="SGNH hydrolase"/>
    <property type="match status" value="1"/>
</dbReference>
<dbReference type="AlphaFoldDB" id="A0A975J062"/>
<dbReference type="PANTHER" id="PTHR22901">
    <property type="entry name" value="SIALATE O-ACETYLESTERASE"/>
    <property type="match status" value="1"/>
</dbReference>
<evidence type="ECO:0000259" key="2">
    <source>
        <dbReference type="Pfam" id="PF03629"/>
    </source>
</evidence>
<dbReference type="KEGG" id="lamb:KBB96_01535"/>
<evidence type="ECO:0000313" key="3">
    <source>
        <dbReference type="EMBL" id="QUE51588.1"/>
    </source>
</evidence>
<dbReference type="RefSeq" id="WP_211631727.1">
    <property type="nucleotide sequence ID" value="NZ_CP073100.1"/>
</dbReference>
<dbReference type="EMBL" id="CP073100">
    <property type="protein sequence ID" value="QUE51588.1"/>
    <property type="molecule type" value="Genomic_DNA"/>
</dbReference>
<gene>
    <name evidence="3" type="ORF">KBB96_01535</name>
</gene>
<dbReference type="InterPro" id="IPR039329">
    <property type="entry name" value="SIAE"/>
</dbReference>
<keyword evidence="1" id="KW-0378">Hydrolase</keyword>
<dbReference type="SUPFAM" id="SSF52266">
    <property type="entry name" value="SGNH hydrolase"/>
    <property type="match status" value="1"/>
</dbReference>
<evidence type="ECO:0000256" key="1">
    <source>
        <dbReference type="ARBA" id="ARBA00022801"/>
    </source>
</evidence>
<dbReference type="InterPro" id="IPR036514">
    <property type="entry name" value="SGNH_hydro_sf"/>
</dbReference>
<accession>A0A975J062</accession>
<dbReference type="Pfam" id="PF03629">
    <property type="entry name" value="SASA"/>
    <property type="match status" value="1"/>
</dbReference>
<proteinExistence type="predicted"/>
<dbReference type="InterPro" id="IPR005181">
    <property type="entry name" value="SASA"/>
</dbReference>
<feature type="domain" description="Sialate O-acetylesterase" evidence="2">
    <location>
        <begin position="110"/>
        <end position="203"/>
    </location>
</feature>
<dbReference type="GO" id="GO:0001681">
    <property type="term" value="F:sialate O-acetylesterase activity"/>
    <property type="evidence" value="ECO:0007669"/>
    <property type="project" value="InterPro"/>
</dbReference>
<reference evidence="3" key="1">
    <citation type="submission" date="2021-04" db="EMBL/GenBank/DDBJ databases">
        <title>Luteolibacter sp. 32A isolated from the skin of an Anderson's salamander (Ambystoma andersonii).</title>
        <authorList>
            <person name="Spergser J."/>
            <person name="Busse H.-J."/>
        </authorList>
    </citation>
    <scope>NUCLEOTIDE SEQUENCE</scope>
    <source>
        <strain evidence="3">32A</strain>
    </source>
</reference>